<keyword evidence="5" id="KW-1185">Reference proteome</keyword>
<evidence type="ECO:0000256" key="1">
    <source>
        <dbReference type="ARBA" id="ARBA00005771"/>
    </source>
</evidence>
<dbReference type="Gene3D" id="3.40.50.300">
    <property type="entry name" value="P-loop containing nucleotide triphosphate hydrolases"/>
    <property type="match status" value="1"/>
</dbReference>
<name>A0ABT6UWI5_9GAMM</name>
<reference evidence="4 5" key="1">
    <citation type="submission" date="2023-04" db="EMBL/GenBank/DDBJ databases">
        <title>Halomonas strains isolated from rhizosphere soil.</title>
        <authorList>
            <person name="Xu L."/>
            <person name="Sun J.-Q."/>
        </authorList>
    </citation>
    <scope>NUCLEOTIDE SEQUENCE [LARGE SCALE GENOMIC DNA]</scope>
    <source>
        <strain evidence="4 5">LR5S20</strain>
    </source>
</reference>
<keyword evidence="2 4" id="KW-0808">Transferase</keyword>
<dbReference type="PANTHER" id="PTHR11783">
    <property type="entry name" value="SULFOTRANSFERASE SULT"/>
    <property type="match status" value="1"/>
</dbReference>
<evidence type="ECO:0000313" key="4">
    <source>
        <dbReference type="EMBL" id="MDI5890286.1"/>
    </source>
</evidence>
<proteinExistence type="inferred from homology"/>
<comment type="similarity">
    <text evidence="1">Belongs to the sulfotransferase 1 family.</text>
</comment>
<comment type="caution">
    <text evidence="4">The sequence shown here is derived from an EMBL/GenBank/DDBJ whole genome shotgun (WGS) entry which is preliminary data.</text>
</comment>
<dbReference type="EMBL" id="JASCQP010000013">
    <property type="protein sequence ID" value="MDI5890286.1"/>
    <property type="molecule type" value="Genomic_DNA"/>
</dbReference>
<dbReference type="InterPro" id="IPR027417">
    <property type="entry name" value="P-loop_NTPase"/>
</dbReference>
<sequence length="266" mass="30797">MLKKTFFKIGKYIVPHGKIFSPNQLDVMLVSYPKSGNTWVRALVAHLIADEPSLSDMEKLIPDIYKANGRVLNNAYVFNSGGRLLKSHESFNPKYKKIIYIARDPRDVCVSYYHYKKKINKLLFEDGIDKFVDSYLAGKLDSFGTWSEHIKSWECAEEVERLFLRYEDIVDEPVEELKKVADFLGIKVSEKQLCMAVDQCKIDNLRAKEKSERRSWRELKNSDKDGSFFRVGGSNNWSELSKLSCNKIEEKWGGEMEKLGYSISSY</sequence>
<dbReference type="InterPro" id="IPR000863">
    <property type="entry name" value="Sulfotransferase_dom"/>
</dbReference>
<dbReference type="EC" id="2.8.2.-" evidence="4"/>
<evidence type="ECO:0000256" key="2">
    <source>
        <dbReference type="ARBA" id="ARBA00022679"/>
    </source>
</evidence>
<gene>
    <name evidence="4" type="ORF">QLQ83_04160</name>
</gene>
<organism evidence="4 5">
    <name type="scientific">Halomonas rhizosphaerae</name>
    <dbReference type="NCBI Taxonomy" id="3043296"/>
    <lineage>
        <taxon>Bacteria</taxon>
        <taxon>Pseudomonadati</taxon>
        <taxon>Pseudomonadota</taxon>
        <taxon>Gammaproteobacteria</taxon>
        <taxon>Oceanospirillales</taxon>
        <taxon>Halomonadaceae</taxon>
        <taxon>Halomonas</taxon>
    </lineage>
</organism>
<accession>A0ABT6UWI5</accession>
<dbReference type="GO" id="GO:0016740">
    <property type="term" value="F:transferase activity"/>
    <property type="evidence" value="ECO:0007669"/>
    <property type="project" value="UniProtKB-KW"/>
</dbReference>
<dbReference type="RefSeq" id="WP_282734300.1">
    <property type="nucleotide sequence ID" value="NZ_JASCQP010000013.1"/>
</dbReference>
<feature type="domain" description="Sulfotransferase" evidence="3">
    <location>
        <begin position="26"/>
        <end position="238"/>
    </location>
</feature>
<protein>
    <submittedName>
        <fullName evidence="4">Sulfotransferase domain-containing protein</fullName>
        <ecNumber evidence="4">2.8.2.-</ecNumber>
    </submittedName>
</protein>
<dbReference type="Proteomes" id="UP001225957">
    <property type="component" value="Unassembled WGS sequence"/>
</dbReference>
<dbReference type="SUPFAM" id="SSF52540">
    <property type="entry name" value="P-loop containing nucleoside triphosphate hydrolases"/>
    <property type="match status" value="1"/>
</dbReference>
<evidence type="ECO:0000313" key="5">
    <source>
        <dbReference type="Proteomes" id="UP001225957"/>
    </source>
</evidence>
<evidence type="ECO:0000259" key="3">
    <source>
        <dbReference type="Pfam" id="PF00685"/>
    </source>
</evidence>
<dbReference type="Pfam" id="PF00685">
    <property type="entry name" value="Sulfotransfer_1"/>
    <property type="match status" value="1"/>
</dbReference>